<proteinExistence type="predicted"/>
<dbReference type="KEGG" id="fli:Fleli_3371"/>
<dbReference type="HOGENOM" id="CLU_2395397_0_0_10"/>
<dbReference type="AlphaFoldDB" id="I4AP10"/>
<dbReference type="RefSeq" id="WP_014799122.1">
    <property type="nucleotide sequence ID" value="NC_018018.1"/>
</dbReference>
<evidence type="ECO:0000313" key="2">
    <source>
        <dbReference type="EMBL" id="AFM05695.1"/>
    </source>
</evidence>
<feature type="region of interest" description="Disordered" evidence="1">
    <location>
        <begin position="72"/>
        <end position="93"/>
    </location>
</feature>
<gene>
    <name evidence="2" type="ordered locus">Fleli_3371</name>
</gene>
<name>I4AP10_BERLS</name>
<organism evidence="2 3">
    <name type="scientific">Bernardetia litoralis (strain ATCC 23117 / DSM 6794 / NBRC 15988 / NCIMB 1366 / Fx l1 / Sio-4)</name>
    <name type="common">Flexibacter litoralis</name>
    <dbReference type="NCBI Taxonomy" id="880071"/>
    <lineage>
        <taxon>Bacteria</taxon>
        <taxon>Pseudomonadati</taxon>
        <taxon>Bacteroidota</taxon>
        <taxon>Cytophagia</taxon>
        <taxon>Cytophagales</taxon>
        <taxon>Bernardetiaceae</taxon>
        <taxon>Bernardetia</taxon>
    </lineage>
</organism>
<keyword evidence="3" id="KW-1185">Reference proteome</keyword>
<sequence>MNHAKLLYGTYVHEVAHNLGAEHEDNTSAMDNVHIIPPPPINTGGQSAEKKYTYPSFDKKLIRILLEKRDLRNKDPNKKTIDSGIYTEKKKNP</sequence>
<evidence type="ECO:0000313" key="3">
    <source>
        <dbReference type="Proteomes" id="UP000006054"/>
    </source>
</evidence>
<dbReference type="SUPFAM" id="SSF55486">
    <property type="entry name" value="Metalloproteases ('zincins'), catalytic domain"/>
    <property type="match status" value="1"/>
</dbReference>
<protein>
    <submittedName>
        <fullName evidence="2">Uncharacterized protein</fullName>
    </submittedName>
</protein>
<evidence type="ECO:0000256" key="1">
    <source>
        <dbReference type="SAM" id="MobiDB-lite"/>
    </source>
</evidence>
<accession>I4AP10</accession>
<dbReference type="Proteomes" id="UP000006054">
    <property type="component" value="Chromosome"/>
</dbReference>
<dbReference type="EMBL" id="CP003345">
    <property type="protein sequence ID" value="AFM05695.1"/>
    <property type="molecule type" value="Genomic_DNA"/>
</dbReference>
<dbReference type="eggNOG" id="ENOG502ZI6F">
    <property type="taxonomic scope" value="Bacteria"/>
</dbReference>
<reference evidence="3" key="1">
    <citation type="submission" date="2012-06" db="EMBL/GenBank/DDBJ databases">
        <title>The complete genome of Flexibacter litoralis DSM 6794.</title>
        <authorList>
            <person name="Lucas S."/>
            <person name="Copeland A."/>
            <person name="Lapidus A."/>
            <person name="Glavina del Rio T."/>
            <person name="Dalin E."/>
            <person name="Tice H."/>
            <person name="Bruce D."/>
            <person name="Goodwin L."/>
            <person name="Pitluck S."/>
            <person name="Peters L."/>
            <person name="Ovchinnikova G."/>
            <person name="Lu M."/>
            <person name="Kyrpides N."/>
            <person name="Mavromatis K."/>
            <person name="Ivanova N."/>
            <person name="Brettin T."/>
            <person name="Detter J.C."/>
            <person name="Han C."/>
            <person name="Larimer F."/>
            <person name="Land M."/>
            <person name="Hauser L."/>
            <person name="Markowitz V."/>
            <person name="Cheng J.-F."/>
            <person name="Hugenholtz P."/>
            <person name="Woyke T."/>
            <person name="Wu D."/>
            <person name="Spring S."/>
            <person name="Lang E."/>
            <person name="Kopitz M."/>
            <person name="Brambilla E."/>
            <person name="Klenk H.-P."/>
            <person name="Eisen J.A."/>
        </authorList>
    </citation>
    <scope>NUCLEOTIDE SEQUENCE [LARGE SCALE GENOMIC DNA]</scope>
    <source>
        <strain evidence="3">ATCC 23117 / DSM 6794 / NBRC 15988 / NCIMB 1366 / Sio-4</strain>
    </source>
</reference>
<dbReference type="STRING" id="880071.Fleli_3371"/>